<feature type="transmembrane region" description="Helical" evidence="1">
    <location>
        <begin position="12"/>
        <end position="31"/>
    </location>
</feature>
<keyword evidence="1" id="KW-0472">Membrane</keyword>
<accession>A0A6N6NKH7</accession>
<organism evidence="2 3">
    <name type="scientific">Ellagibacter isourolithinifaciens</name>
    <dbReference type="NCBI Taxonomy" id="2137581"/>
    <lineage>
        <taxon>Bacteria</taxon>
        <taxon>Bacillati</taxon>
        <taxon>Actinomycetota</taxon>
        <taxon>Coriobacteriia</taxon>
        <taxon>Eggerthellales</taxon>
        <taxon>Eggerthellaceae</taxon>
        <taxon>Ellagibacter</taxon>
    </lineage>
</organism>
<gene>
    <name evidence="2" type="ORF">F8C90_09680</name>
</gene>
<proteinExistence type="predicted"/>
<sequence>MSALGKARSPGEAVASIVGTLGGIATIAAWLNVTPEMVGSYAYAALNNALPIASFAFGVVAGWGLRGLAKPSARREHADTTEEGACGEFAKVGSDPRALSPSAMRALSELDEAESACMVALANLSAVDESGDPEKPLFVIPVSERCAGLGVDAEAVSRLVERGLLTRSAARRVVTVGTRKIDGRWVDAVSPCEDAPSIRTMTWSSSGDLTPVFLAGSPSRLVYPESPVEFTSTGKEVARICARKKIADAVERFNEEWHERAAEIGPMRM</sequence>
<dbReference type="GeneID" id="98658681"/>
<dbReference type="EMBL" id="WAJR01000032">
    <property type="protein sequence ID" value="KAB1636657.1"/>
    <property type="molecule type" value="Genomic_DNA"/>
</dbReference>
<protein>
    <submittedName>
        <fullName evidence="2">Uncharacterized protein</fullName>
    </submittedName>
</protein>
<dbReference type="Proteomes" id="UP000468668">
    <property type="component" value="Unassembled WGS sequence"/>
</dbReference>
<dbReference type="AlphaFoldDB" id="A0A6N6NKH7"/>
<keyword evidence="3" id="KW-1185">Reference proteome</keyword>
<keyword evidence="1" id="KW-0812">Transmembrane</keyword>
<feature type="transmembrane region" description="Helical" evidence="1">
    <location>
        <begin position="43"/>
        <end position="65"/>
    </location>
</feature>
<evidence type="ECO:0000313" key="3">
    <source>
        <dbReference type="Proteomes" id="UP000468668"/>
    </source>
</evidence>
<comment type="caution">
    <text evidence="2">The sequence shown here is derived from an EMBL/GenBank/DDBJ whole genome shotgun (WGS) entry which is preliminary data.</text>
</comment>
<dbReference type="RefSeq" id="WP_158050315.1">
    <property type="nucleotide sequence ID" value="NZ_WAJR01000032.1"/>
</dbReference>
<evidence type="ECO:0000313" key="2">
    <source>
        <dbReference type="EMBL" id="KAB1636657.1"/>
    </source>
</evidence>
<name>A0A6N6NKH7_9ACTN</name>
<reference evidence="2 3" key="1">
    <citation type="submission" date="2019-09" db="EMBL/GenBank/DDBJ databases">
        <title>Whole genome shotgun sequencing (WGS) of Ellagibacter isourolithinifaciens DSM 104140(T) and Adlercreutzia muris DSM 29508(T).</title>
        <authorList>
            <person name="Stoll D.A."/>
            <person name="Danylec N."/>
            <person name="Huch M."/>
        </authorList>
    </citation>
    <scope>NUCLEOTIDE SEQUENCE [LARGE SCALE GENOMIC DNA]</scope>
    <source>
        <strain evidence="2 3">DSM 104140</strain>
    </source>
</reference>
<keyword evidence="1" id="KW-1133">Transmembrane helix</keyword>
<evidence type="ECO:0000256" key="1">
    <source>
        <dbReference type="SAM" id="Phobius"/>
    </source>
</evidence>